<dbReference type="GO" id="GO:0005634">
    <property type="term" value="C:nucleus"/>
    <property type="evidence" value="ECO:0007669"/>
    <property type="project" value="UniProtKB-SubCell"/>
</dbReference>
<feature type="compositionally biased region" description="Basic and acidic residues" evidence="10">
    <location>
        <begin position="717"/>
        <end position="726"/>
    </location>
</feature>
<feature type="region of interest" description="Disordered" evidence="10">
    <location>
        <begin position="717"/>
        <end position="739"/>
    </location>
</feature>
<dbReference type="PANTHER" id="PTHR12360:SF12">
    <property type="entry name" value="TRANSCRIPTIONAL REPRESSOR NF-X1"/>
    <property type="match status" value="1"/>
</dbReference>
<keyword evidence="7" id="KW-0805">Transcription regulation</keyword>
<dbReference type="GO" id="GO:0000122">
    <property type="term" value="P:negative regulation of transcription by RNA polymerase II"/>
    <property type="evidence" value="ECO:0007669"/>
    <property type="project" value="TreeGrafter"/>
</dbReference>
<feature type="compositionally biased region" description="Basic and acidic residues" evidence="10">
    <location>
        <begin position="194"/>
        <end position="211"/>
    </location>
</feature>
<keyword evidence="5" id="KW-0863">Zinc-finger</keyword>
<dbReference type="GO" id="GO:0008270">
    <property type="term" value="F:zinc ion binding"/>
    <property type="evidence" value="ECO:0007669"/>
    <property type="project" value="UniProtKB-KW"/>
</dbReference>
<dbReference type="Pfam" id="PF01424">
    <property type="entry name" value="R3H"/>
    <property type="match status" value="1"/>
</dbReference>
<dbReference type="InterPro" id="IPR034078">
    <property type="entry name" value="NFX1_fam"/>
</dbReference>
<feature type="region of interest" description="Disordered" evidence="10">
    <location>
        <begin position="290"/>
        <end position="339"/>
    </location>
</feature>
<proteinExistence type="inferred from homology"/>
<feature type="compositionally biased region" description="Low complexity" evidence="10">
    <location>
        <begin position="245"/>
        <end position="258"/>
    </location>
</feature>
<evidence type="ECO:0000256" key="9">
    <source>
        <dbReference type="ARBA" id="ARBA00023242"/>
    </source>
</evidence>
<keyword evidence="6" id="KW-0862">Zinc</keyword>
<evidence type="ECO:0000256" key="2">
    <source>
        <dbReference type="ARBA" id="ARBA00007269"/>
    </source>
</evidence>
<dbReference type="InterPro" id="IPR036867">
    <property type="entry name" value="R3H_dom_sf"/>
</dbReference>
<name>A0A433Q7V3_9FUNG</name>
<dbReference type="PANTHER" id="PTHR12360">
    <property type="entry name" value="NUCLEAR TRANSCRIPTION FACTOR, X-BOX BINDING 1 NFX1"/>
    <property type="match status" value="1"/>
</dbReference>
<feature type="compositionally biased region" description="Basic and acidic residues" evidence="10">
    <location>
        <begin position="104"/>
        <end position="123"/>
    </location>
</feature>
<dbReference type="InterPro" id="IPR001374">
    <property type="entry name" value="R3H_dom"/>
</dbReference>
<dbReference type="Proteomes" id="UP000274822">
    <property type="component" value="Unassembled WGS sequence"/>
</dbReference>
<gene>
    <name evidence="12" type="ORF">BC938DRAFT_471559</name>
</gene>
<feature type="domain" description="R3H" evidence="11">
    <location>
        <begin position="1013"/>
        <end position="1076"/>
    </location>
</feature>
<sequence>PPPPPFLLTKQPPLSLILDSTTTVALRPTLSEFMNLQQTPSEPPYSNNSHDQTPPSSNPQASNLNINAPPFQQNSSSANNNVQRQSRRGGPRQQRGSGGGNNGRSRDGRSGGGDRIDTLDGRDIGSFADGQFIPAPQRSDANPGDQTQGGNTDRNQQNRQRGGRQPRFNSSNDANPNVGNSNGNSNTGRLRGNRGREGQQQHGKGKEKDVTGDLAATSVPAGESSSDQPIRDNQRPPNSRGARRNNNIPTNSGNNSTPQPRFNKNRPLGQLSESVSDSIDQAAAAVAARGGKGAGTGSSVVSSAASPNPTTSSAADTRAVFRPSSGNNRPRNKVKKLKPEEIKDLLTSLTHGLTTSSYECMVCWDVIGPGHYTWSCDVCWAVFHLGCIQKWGSKSLEETSATGHKTWRCPGCQNTRSVVPRDYDCFCGKVHTPEYNKYITPHSCGQLCGRRRECPHECVLPCHPGPCPPCTAIAPSMSCFCGRTTYQLRCSDTDYSAPGKSCGQVCGELLGCGKHYCDQECHAGLCSPCEVMETQLCYCGKETRDAKCGNGKPVRSGANGIVGFYACDQVCQRPFDCERHFCSKKCHPMDLDPAPCPFSPERVLSCPCGSHSVDSLMNGNSRTSCADEIPLCGDVCDRILPCGHSCKQNCHLGECSRCTKTINVPCRCGSANFERPCYKVSISAGGEPPLCEKICRGLRNCGRHQCGAKCCPLANEKKGKGDDKKKVVASSSRNSSNAGEEEDAHTCKLVCGKKLKCGNHFCQMQCHKGHCYPCLEASFDELSCSCGRTKLYPPIACGTGLPRCQYTCTRAAACGHVSYTSHPCHEDDEPCPPCAFLVTRRCMCGNAEVRNTPCHRETPSCGKVCGKRLSCGGHLCQRVCHSGHCLPDNEMCTQPCRKPKRCGHPCTEPCHAPTMCPETTPCKTKVQATCKCGQLSMEVPCNASADSAGTRRVLSCNDYCAIADRNRKLAIALDLGGRLGIDLGLNVSTNSGIPVKPEPEYEDHLRSLYLANPSWAKGIESMLNEFVADTQKHTLNMSPMKGPNRKFVHEICAHYNLATESVDVEPYRSVIVRKKQDSSVPSLLLSQAVYQPRKAASHAVLSASTVPITATATPTLVELRKPPKQAINALYLGDLAFGLTQEELDAILTPFLSPLKFTSKWIPEDGVIVVPQAGLMKLEEVEALLWKLRKELRSRFVETKTAAHVECCWVNQKGEVVWPNGKNPLRRLQDSAPQPEASKPINNLYDILDNSDEILKNVQERSLTSSKGKKRADGVLADSSGGDASLTQIVAPVVDDWEELAT</sequence>
<dbReference type="SMART" id="SM00438">
    <property type="entry name" value="ZnF_NFX"/>
    <property type="match status" value="8"/>
</dbReference>
<dbReference type="EMBL" id="RBNJ01011835">
    <property type="protein sequence ID" value="RUS25853.1"/>
    <property type="molecule type" value="Genomic_DNA"/>
</dbReference>
<dbReference type="CDD" id="cd06008">
    <property type="entry name" value="NF-X1-zinc-finger"/>
    <property type="match status" value="4"/>
</dbReference>
<protein>
    <recommendedName>
        <fullName evidence="11">R3H domain-containing protein</fullName>
    </recommendedName>
</protein>
<evidence type="ECO:0000256" key="10">
    <source>
        <dbReference type="SAM" id="MobiDB-lite"/>
    </source>
</evidence>
<evidence type="ECO:0000256" key="6">
    <source>
        <dbReference type="ARBA" id="ARBA00022833"/>
    </source>
</evidence>
<feature type="compositionally biased region" description="Low complexity" evidence="10">
    <location>
        <begin position="72"/>
        <end position="84"/>
    </location>
</feature>
<dbReference type="GO" id="GO:0000977">
    <property type="term" value="F:RNA polymerase II transcription regulatory region sequence-specific DNA binding"/>
    <property type="evidence" value="ECO:0007669"/>
    <property type="project" value="TreeGrafter"/>
</dbReference>
<keyword evidence="9" id="KW-0539">Nucleus</keyword>
<dbReference type="GO" id="GO:0000981">
    <property type="term" value="F:DNA-binding transcription factor activity, RNA polymerase II-specific"/>
    <property type="evidence" value="ECO:0007669"/>
    <property type="project" value="TreeGrafter"/>
</dbReference>
<organism evidence="12 13">
    <name type="scientific">Jimgerdemannia flammicorona</name>
    <dbReference type="NCBI Taxonomy" id="994334"/>
    <lineage>
        <taxon>Eukaryota</taxon>
        <taxon>Fungi</taxon>
        <taxon>Fungi incertae sedis</taxon>
        <taxon>Mucoromycota</taxon>
        <taxon>Mucoromycotina</taxon>
        <taxon>Endogonomycetes</taxon>
        <taxon>Endogonales</taxon>
        <taxon>Endogonaceae</taxon>
        <taxon>Jimgerdemannia</taxon>
    </lineage>
</organism>
<evidence type="ECO:0000256" key="3">
    <source>
        <dbReference type="ARBA" id="ARBA00022723"/>
    </source>
</evidence>
<evidence type="ECO:0000256" key="7">
    <source>
        <dbReference type="ARBA" id="ARBA00023015"/>
    </source>
</evidence>
<accession>A0A433Q7V3</accession>
<evidence type="ECO:0000313" key="12">
    <source>
        <dbReference type="EMBL" id="RUS25853.1"/>
    </source>
</evidence>
<feature type="region of interest" description="Disordered" evidence="10">
    <location>
        <begin position="1261"/>
        <end position="1282"/>
    </location>
</feature>
<feature type="compositionally biased region" description="Low complexity" evidence="10">
    <location>
        <begin position="146"/>
        <end position="190"/>
    </location>
</feature>
<comment type="similarity">
    <text evidence="2">Belongs to the NFX1 family.</text>
</comment>
<feature type="region of interest" description="Disordered" evidence="10">
    <location>
        <begin position="29"/>
        <end position="276"/>
    </location>
</feature>
<dbReference type="SMART" id="SM00393">
    <property type="entry name" value="R3H"/>
    <property type="match status" value="1"/>
</dbReference>
<feature type="compositionally biased region" description="Polar residues" evidence="10">
    <location>
        <begin position="32"/>
        <end position="66"/>
    </location>
</feature>
<dbReference type="InterPro" id="IPR000967">
    <property type="entry name" value="Znf_NFX1"/>
</dbReference>
<keyword evidence="4" id="KW-0677">Repeat</keyword>
<keyword evidence="13" id="KW-1185">Reference proteome</keyword>
<dbReference type="CDD" id="cd16492">
    <property type="entry name" value="RING-CH-C4HC3_NFX1-like"/>
    <property type="match status" value="1"/>
</dbReference>
<evidence type="ECO:0000259" key="11">
    <source>
        <dbReference type="PROSITE" id="PS51061"/>
    </source>
</evidence>
<evidence type="ECO:0000256" key="8">
    <source>
        <dbReference type="ARBA" id="ARBA00023163"/>
    </source>
</evidence>
<reference evidence="12 13" key="1">
    <citation type="journal article" date="2018" name="New Phytol.">
        <title>Phylogenomics of Endogonaceae and evolution of mycorrhizas within Mucoromycota.</title>
        <authorList>
            <person name="Chang Y."/>
            <person name="Desiro A."/>
            <person name="Na H."/>
            <person name="Sandor L."/>
            <person name="Lipzen A."/>
            <person name="Clum A."/>
            <person name="Barry K."/>
            <person name="Grigoriev I.V."/>
            <person name="Martin F.M."/>
            <person name="Stajich J.E."/>
            <person name="Smith M.E."/>
            <person name="Bonito G."/>
            <person name="Spatafora J.W."/>
        </authorList>
    </citation>
    <scope>NUCLEOTIDE SEQUENCE [LARGE SCALE GENOMIC DNA]</scope>
    <source>
        <strain evidence="12 13">AD002</strain>
    </source>
</reference>
<evidence type="ECO:0000256" key="4">
    <source>
        <dbReference type="ARBA" id="ARBA00022737"/>
    </source>
</evidence>
<dbReference type="PROSITE" id="PS51061">
    <property type="entry name" value="R3H"/>
    <property type="match status" value="1"/>
</dbReference>
<evidence type="ECO:0000313" key="13">
    <source>
        <dbReference type="Proteomes" id="UP000274822"/>
    </source>
</evidence>
<comment type="caution">
    <text evidence="12">The sequence shown here is derived from an EMBL/GenBank/DDBJ whole genome shotgun (WGS) entry which is preliminary data.</text>
</comment>
<evidence type="ECO:0000256" key="1">
    <source>
        <dbReference type="ARBA" id="ARBA00004123"/>
    </source>
</evidence>
<comment type="subcellular location">
    <subcellularLocation>
        <location evidence="1">Nucleus</location>
    </subcellularLocation>
</comment>
<dbReference type="SUPFAM" id="SSF82708">
    <property type="entry name" value="R3H domain"/>
    <property type="match status" value="1"/>
</dbReference>
<feature type="non-terminal residue" evidence="12">
    <location>
        <position position="1"/>
    </location>
</feature>
<feature type="compositionally biased region" description="Low complexity" evidence="10">
    <location>
        <begin position="728"/>
        <end position="738"/>
    </location>
</feature>
<evidence type="ECO:0000256" key="5">
    <source>
        <dbReference type="ARBA" id="ARBA00022771"/>
    </source>
</evidence>
<keyword evidence="3" id="KW-0479">Metal-binding</keyword>
<keyword evidence="8" id="KW-0804">Transcription</keyword>
<dbReference type="Gene3D" id="3.30.1370.50">
    <property type="entry name" value="R3H-like domain"/>
    <property type="match status" value="1"/>
</dbReference>
<feature type="compositionally biased region" description="Low complexity" evidence="10">
    <location>
        <begin position="297"/>
        <end position="315"/>
    </location>
</feature>